<evidence type="ECO:0000313" key="4">
    <source>
        <dbReference type="EMBL" id="MDR5896080.1"/>
    </source>
</evidence>
<reference evidence="4 5" key="1">
    <citation type="submission" date="2023-04" db="EMBL/GenBank/DDBJ databases">
        <title>A long-awaited taxogenomic arrangement of the family Halomonadaceae.</title>
        <authorList>
            <person name="De La Haba R."/>
            <person name="Chuvochina M."/>
            <person name="Wittouck S."/>
            <person name="Arahal D.R."/>
            <person name="Sanchez-Porro C."/>
            <person name="Hugenholtz P."/>
            <person name="Ventosa A."/>
        </authorList>
    </citation>
    <scope>NUCLEOTIDE SEQUENCE [LARGE SCALE GENOMIC DNA]</scope>
    <source>
        <strain evidence="4 5">DSM 22428</strain>
    </source>
</reference>
<organism evidence="4 5">
    <name type="scientific">Larsenimonas suaedae</name>
    <dbReference type="NCBI Taxonomy" id="1851019"/>
    <lineage>
        <taxon>Bacteria</taxon>
        <taxon>Pseudomonadati</taxon>
        <taxon>Pseudomonadota</taxon>
        <taxon>Gammaproteobacteria</taxon>
        <taxon>Oceanospirillales</taxon>
        <taxon>Halomonadaceae</taxon>
        <taxon>Larsenimonas</taxon>
    </lineage>
</organism>
<keyword evidence="1 2" id="KW-0472">Membrane</keyword>
<accession>A0ABU1GW78</accession>
<dbReference type="InterPro" id="IPR036737">
    <property type="entry name" value="OmpA-like_sf"/>
</dbReference>
<evidence type="ECO:0000256" key="1">
    <source>
        <dbReference type="PROSITE-ProRule" id="PRU00473"/>
    </source>
</evidence>
<evidence type="ECO:0000313" key="5">
    <source>
        <dbReference type="Proteomes" id="UP001269375"/>
    </source>
</evidence>
<comment type="caution">
    <text evidence="4">The sequence shown here is derived from an EMBL/GenBank/DDBJ whole genome shotgun (WGS) entry which is preliminary data.</text>
</comment>
<keyword evidence="5" id="KW-1185">Reference proteome</keyword>
<proteinExistence type="predicted"/>
<feature type="domain" description="OmpA-like" evidence="3">
    <location>
        <begin position="181"/>
        <end position="301"/>
    </location>
</feature>
<dbReference type="Proteomes" id="UP001269375">
    <property type="component" value="Unassembled WGS sequence"/>
</dbReference>
<name>A0ABU1GW78_9GAMM</name>
<gene>
    <name evidence="4" type="ORF">QC825_08360</name>
</gene>
<keyword evidence="2" id="KW-0812">Transmembrane</keyword>
<dbReference type="PROSITE" id="PS51123">
    <property type="entry name" value="OMPA_2"/>
    <property type="match status" value="1"/>
</dbReference>
<protein>
    <submittedName>
        <fullName evidence="4">OmpA family protein</fullName>
    </submittedName>
</protein>
<dbReference type="SUPFAM" id="SSF103088">
    <property type="entry name" value="OmpA-like"/>
    <property type="match status" value="1"/>
</dbReference>
<evidence type="ECO:0000256" key="2">
    <source>
        <dbReference type="SAM" id="Phobius"/>
    </source>
</evidence>
<dbReference type="PANTHER" id="PTHR30329">
    <property type="entry name" value="STATOR ELEMENT OF FLAGELLAR MOTOR COMPLEX"/>
    <property type="match status" value="1"/>
</dbReference>
<evidence type="ECO:0000259" key="3">
    <source>
        <dbReference type="PROSITE" id="PS51123"/>
    </source>
</evidence>
<keyword evidence="2" id="KW-1133">Transmembrane helix</keyword>
<dbReference type="EMBL" id="JARWAO010000004">
    <property type="protein sequence ID" value="MDR5896080.1"/>
    <property type="molecule type" value="Genomic_DNA"/>
</dbReference>
<dbReference type="Gene3D" id="3.30.1330.60">
    <property type="entry name" value="OmpA-like domain"/>
    <property type="match status" value="1"/>
</dbReference>
<dbReference type="Pfam" id="PF00691">
    <property type="entry name" value="OmpA"/>
    <property type="match status" value="1"/>
</dbReference>
<feature type="transmembrane region" description="Helical" evidence="2">
    <location>
        <begin position="35"/>
        <end position="58"/>
    </location>
</feature>
<dbReference type="PANTHER" id="PTHR30329:SF21">
    <property type="entry name" value="LIPOPROTEIN YIAD-RELATED"/>
    <property type="match status" value="1"/>
</dbReference>
<sequence length="301" mass="32303">MFAKRLDAQSEVEPVRRAGAKHDALDDAESPIEQAGWLISYLDVLTLLIMLFIILLMFNRPADEPEPPIEAPMTGGIMPLHRGIQPMVNGEVVGPAKPARQAIVETPGERPAPSAHVFALSPEALMAVGLVTAPSSAFTPPITPARSAESEPTLASESVPAVDRLEDMFPALEGVLVSPTPQGVTVRIQNQVLFSSGDVDISDSGERLLDRLVPGLSQFKGSISVEGHTDSRPISTERFPSNWELSTARASSVVRLLRTRGIDGERLRAVGLASTHPVADNDKPSGRAENRRVELVLKALP</sequence>
<dbReference type="InterPro" id="IPR006665">
    <property type="entry name" value="OmpA-like"/>
</dbReference>
<dbReference type="CDD" id="cd07185">
    <property type="entry name" value="OmpA_C-like"/>
    <property type="match status" value="1"/>
</dbReference>
<dbReference type="RefSeq" id="WP_251594425.1">
    <property type="nucleotide sequence ID" value="NZ_JAMLJI010000004.1"/>
</dbReference>
<dbReference type="InterPro" id="IPR050330">
    <property type="entry name" value="Bact_OuterMem_StrucFunc"/>
</dbReference>